<dbReference type="OrthoDB" id="9808290at2"/>
<dbReference type="PANTHER" id="PTHR37953:SF1">
    <property type="entry name" value="UPF0127 PROTEIN MJ1496"/>
    <property type="match status" value="1"/>
</dbReference>
<reference evidence="1 2" key="1">
    <citation type="submission" date="2016-10" db="EMBL/GenBank/DDBJ databases">
        <authorList>
            <person name="de Groot N.N."/>
        </authorList>
    </citation>
    <scope>NUCLEOTIDE SEQUENCE [LARGE SCALE GENOMIC DNA]</scope>
    <source>
        <strain evidence="1 2">U95</strain>
    </source>
</reference>
<proteinExistence type="predicted"/>
<accession>A0A1G5RHI0</accession>
<dbReference type="STRING" id="1156985.SAMN04488118_11756"/>
<evidence type="ECO:0008006" key="3">
    <source>
        <dbReference type="Google" id="ProtNLM"/>
    </source>
</evidence>
<name>A0A1G5RHI0_9RHOB</name>
<protein>
    <recommendedName>
        <fullName evidence="3">DUF192 domain-containing protein</fullName>
    </recommendedName>
</protein>
<dbReference type="RefSeq" id="WP_157844014.1">
    <property type="nucleotide sequence ID" value="NZ_FMWG01000017.1"/>
</dbReference>
<organism evidence="1 2">
    <name type="scientific">Epibacterium ulvae</name>
    <dbReference type="NCBI Taxonomy" id="1156985"/>
    <lineage>
        <taxon>Bacteria</taxon>
        <taxon>Pseudomonadati</taxon>
        <taxon>Pseudomonadota</taxon>
        <taxon>Alphaproteobacteria</taxon>
        <taxon>Rhodobacterales</taxon>
        <taxon>Roseobacteraceae</taxon>
        <taxon>Epibacterium</taxon>
    </lineage>
</organism>
<dbReference type="Gene3D" id="2.60.120.1140">
    <property type="entry name" value="Protein of unknown function DUF192"/>
    <property type="match status" value="1"/>
</dbReference>
<keyword evidence="2" id="KW-1185">Reference proteome</keyword>
<dbReference type="EMBL" id="FMWG01000017">
    <property type="protein sequence ID" value="SCZ73545.1"/>
    <property type="molecule type" value="Genomic_DNA"/>
</dbReference>
<dbReference type="InterPro" id="IPR003795">
    <property type="entry name" value="DUF192"/>
</dbReference>
<gene>
    <name evidence="1" type="ORF">SAMN04488118_11756</name>
</gene>
<dbReference type="PANTHER" id="PTHR37953">
    <property type="entry name" value="UPF0127 PROTEIN MJ1496"/>
    <property type="match status" value="1"/>
</dbReference>
<dbReference type="InterPro" id="IPR038695">
    <property type="entry name" value="Saro_0823-like_sf"/>
</dbReference>
<evidence type="ECO:0000313" key="1">
    <source>
        <dbReference type="EMBL" id="SCZ73545.1"/>
    </source>
</evidence>
<evidence type="ECO:0000313" key="2">
    <source>
        <dbReference type="Proteomes" id="UP000198767"/>
    </source>
</evidence>
<dbReference type="Proteomes" id="UP000198767">
    <property type="component" value="Unassembled WGS sequence"/>
</dbReference>
<dbReference type="AlphaFoldDB" id="A0A1G5RHI0"/>
<sequence length="150" mass="16223">MDRYILVTVLAIVSSATNLTACPSEQVVIETSKGAVIVEVEIADNAIERAQGLSGRDSLEPGNGMLFLYKSPHRAWFWMKGAKIALDIIFIDPEGTISAIKRNVQPGTYWPISGGANTLSVLEINGGEADIFDIQAGDHVYPLTLNCDFP</sequence>
<dbReference type="Pfam" id="PF02643">
    <property type="entry name" value="DUF192"/>
    <property type="match status" value="1"/>
</dbReference>